<feature type="compositionally biased region" description="Low complexity" evidence="1">
    <location>
        <begin position="245"/>
        <end position="276"/>
    </location>
</feature>
<reference evidence="3 4" key="1">
    <citation type="journal article" date="2017" name="Int. J. Parasitol.">
        <title>The genome of the protozoan parasite Cystoisospora suis and a reverse vaccinology approach to identify vaccine candidates.</title>
        <authorList>
            <person name="Palmieri N."/>
            <person name="Shrestha A."/>
            <person name="Ruttkowski B."/>
            <person name="Beck T."/>
            <person name="Vogl C."/>
            <person name="Tomley F."/>
            <person name="Blake D.P."/>
            <person name="Joachim A."/>
        </authorList>
    </citation>
    <scope>NUCLEOTIDE SEQUENCE [LARGE SCALE GENOMIC DNA]</scope>
    <source>
        <strain evidence="3 4">Wien I</strain>
    </source>
</reference>
<feature type="region of interest" description="Disordered" evidence="1">
    <location>
        <begin position="245"/>
        <end position="327"/>
    </location>
</feature>
<dbReference type="AlphaFoldDB" id="A0A2C6KYV5"/>
<evidence type="ECO:0000313" key="4">
    <source>
        <dbReference type="Proteomes" id="UP000221165"/>
    </source>
</evidence>
<keyword evidence="4" id="KW-1185">Reference proteome</keyword>
<dbReference type="EMBL" id="MIGC01001791">
    <property type="protein sequence ID" value="PHJ22177.1"/>
    <property type="molecule type" value="Genomic_DNA"/>
</dbReference>
<gene>
    <name evidence="3" type="ORF">CSUI_003977</name>
</gene>
<dbReference type="VEuPathDB" id="ToxoDB:CSUI_003977"/>
<evidence type="ECO:0000256" key="2">
    <source>
        <dbReference type="SAM" id="Phobius"/>
    </source>
</evidence>
<organism evidence="3 4">
    <name type="scientific">Cystoisospora suis</name>
    <dbReference type="NCBI Taxonomy" id="483139"/>
    <lineage>
        <taxon>Eukaryota</taxon>
        <taxon>Sar</taxon>
        <taxon>Alveolata</taxon>
        <taxon>Apicomplexa</taxon>
        <taxon>Conoidasida</taxon>
        <taxon>Coccidia</taxon>
        <taxon>Eucoccidiorida</taxon>
        <taxon>Eimeriorina</taxon>
        <taxon>Sarcocystidae</taxon>
        <taxon>Cystoisospora</taxon>
    </lineage>
</organism>
<feature type="compositionally biased region" description="Polar residues" evidence="1">
    <location>
        <begin position="627"/>
        <end position="639"/>
    </location>
</feature>
<dbReference type="OrthoDB" id="443883at2759"/>
<feature type="region of interest" description="Disordered" evidence="1">
    <location>
        <begin position="84"/>
        <end position="103"/>
    </location>
</feature>
<dbReference type="RefSeq" id="XP_067923854.1">
    <property type="nucleotide sequence ID" value="XM_068064172.1"/>
</dbReference>
<protein>
    <submittedName>
        <fullName evidence="3">Transmembrane</fullName>
    </submittedName>
</protein>
<feature type="region of interest" description="Disordered" evidence="1">
    <location>
        <begin position="599"/>
        <end position="643"/>
    </location>
</feature>
<keyword evidence="2" id="KW-0472">Membrane</keyword>
<feature type="region of interest" description="Disordered" evidence="1">
    <location>
        <begin position="116"/>
        <end position="138"/>
    </location>
</feature>
<proteinExistence type="predicted"/>
<sequence>MSLSSSLRFFSPPQRRSCFSRCTRVRGSFSSPSPPHELSYPVETNRDFLSLLLQSTPSTSSSPQTPFPLPTAYSSTSSFSSSSFRSFSSPHVEMPQNRRPISSSCTTTRLHRLVNTYKETRAHKRPSSSSQEATGEDEELAISIRSSLSQGGDSHERRIRNAYATRRRRIDQVDGLSCRRPNNNDFFISLPLSLRSSFLSSFHSLLSPSLLLRFTLHRHHQTHPRRDLSLDLYSSVTFLRLFSSSSSRNSLSGPSHSTDSTSLNTSSTSPPSSPSTGDRKPSHSPALKSSSSSPCNSPPSVEASSTSSLPSPVSPSNQPAEASRLKGISQRDAELHGSALEAMFSTALKEKEEKALHAARHRGIELYPGGPVDRYGPPRDPSSLLIEPHKLTREERFFQKIFVGLPWIFFLCMLSTPIALVRYHVRKLEERKAFTREVAEDLAQASHVDFFRLCSNFEELREVIEQPVHTFICYFHPKTLSSHVILPMLRDVSELFRRLGVRASIAAVDISDRLTTPPHIYRVFPSALTPHGQVLLPFAYGGQQPAVIPFEGPWTASGIVNALADQVPSAAAALDFTRKLEDTTEDLRDCLFSLAFVDGSPESEGSQEAPTGGSKNNGGKEIPGSLKTPTSIGDSTSYRNPIEPVVDLDTAGETLHTAIRACETARAKLREQGHQQQTLQK</sequence>
<feature type="compositionally biased region" description="Low complexity" evidence="1">
    <location>
        <begin position="283"/>
        <end position="316"/>
    </location>
</feature>
<feature type="transmembrane region" description="Helical" evidence="2">
    <location>
        <begin position="401"/>
        <end position="421"/>
    </location>
</feature>
<dbReference type="Proteomes" id="UP000221165">
    <property type="component" value="Unassembled WGS sequence"/>
</dbReference>
<keyword evidence="2" id="KW-1133">Transmembrane helix</keyword>
<evidence type="ECO:0000313" key="3">
    <source>
        <dbReference type="EMBL" id="PHJ22177.1"/>
    </source>
</evidence>
<comment type="caution">
    <text evidence="3">The sequence shown here is derived from an EMBL/GenBank/DDBJ whole genome shotgun (WGS) entry which is preliminary data.</text>
</comment>
<dbReference type="GeneID" id="94427383"/>
<accession>A0A2C6KYV5</accession>
<name>A0A2C6KYV5_9APIC</name>
<evidence type="ECO:0000256" key="1">
    <source>
        <dbReference type="SAM" id="MobiDB-lite"/>
    </source>
</evidence>
<keyword evidence="2 3" id="KW-0812">Transmembrane</keyword>